<evidence type="ECO:0000313" key="2">
    <source>
        <dbReference type="EMBL" id="ADB49226.1"/>
    </source>
</evidence>
<protein>
    <submittedName>
        <fullName evidence="2">Uncharacterized protein</fullName>
    </submittedName>
</protein>
<feature type="transmembrane region" description="Helical" evidence="1">
    <location>
        <begin position="83"/>
        <end position="104"/>
    </location>
</feature>
<keyword evidence="1" id="KW-0472">Membrane</keyword>
<feature type="transmembrane region" description="Helical" evidence="1">
    <location>
        <begin position="167"/>
        <end position="197"/>
    </location>
</feature>
<reference evidence="3" key="2">
    <citation type="submission" date="2010-01" db="EMBL/GenBank/DDBJ databases">
        <title>The complete genome of Conexibacter woesei DSM 14684.</title>
        <authorList>
            <consortium name="US DOE Joint Genome Institute (JGI-PGF)"/>
            <person name="Lucas S."/>
            <person name="Copeland A."/>
            <person name="Lapidus A."/>
            <person name="Glavina del Rio T."/>
            <person name="Dalin E."/>
            <person name="Tice H."/>
            <person name="Bruce D."/>
            <person name="Goodwin L."/>
            <person name="Pitluck S."/>
            <person name="Kyrpides N."/>
            <person name="Mavromatis K."/>
            <person name="Ivanova N."/>
            <person name="Mikhailova N."/>
            <person name="Chertkov O."/>
            <person name="Brettin T."/>
            <person name="Detter J.C."/>
            <person name="Han C."/>
            <person name="Larimer F."/>
            <person name="Land M."/>
            <person name="Hauser L."/>
            <person name="Markowitz V."/>
            <person name="Cheng J.-F."/>
            <person name="Hugenholtz P."/>
            <person name="Woyke T."/>
            <person name="Wu D."/>
            <person name="Pukall R."/>
            <person name="Steenblock K."/>
            <person name="Schneider S."/>
            <person name="Klenk H.-P."/>
            <person name="Eisen J.A."/>
        </authorList>
    </citation>
    <scope>NUCLEOTIDE SEQUENCE [LARGE SCALE GENOMIC DNA]</scope>
    <source>
        <strain evidence="3">DSM 14684 / CIP 108061 / JCM 11494 / NBRC 100937 / ID131577</strain>
    </source>
</reference>
<organism evidence="2 3">
    <name type="scientific">Conexibacter woesei (strain DSM 14684 / CCUG 47730 / CIP 108061 / JCM 11494 / NBRC 100937 / ID131577)</name>
    <dbReference type="NCBI Taxonomy" id="469383"/>
    <lineage>
        <taxon>Bacteria</taxon>
        <taxon>Bacillati</taxon>
        <taxon>Actinomycetota</taxon>
        <taxon>Thermoleophilia</taxon>
        <taxon>Solirubrobacterales</taxon>
        <taxon>Conexibacteraceae</taxon>
        <taxon>Conexibacter</taxon>
    </lineage>
</organism>
<gene>
    <name evidence="2" type="ordered locus">Cwoe_0793</name>
</gene>
<dbReference type="EMBL" id="CP001854">
    <property type="protein sequence ID" value="ADB49226.1"/>
    <property type="molecule type" value="Genomic_DNA"/>
</dbReference>
<accession>D3FAF7</accession>
<evidence type="ECO:0000256" key="1">
    <source>
        <dbReference type="SAM" id="Phobius"/>
    </source>
</evidence>
<dbReference type="HOGENOM" id="CLU_017262_1_0_11"/>
<dbReference type="KEGG" id="cwo:Cwoe_0793"/>
<evidence type="ECO:0000313" key="3">
    <source>
        <dbReference type="Proteomes" id="UP000008229"/>
    </source>
</evidence>
<feature type="transmembrane region" description="Helical" evidence="1">
    <location>
        <begin position="116"/>
        <end position="132"/>
    </location>
</feature>
<reference evidence="2 3" key="1">
    <citation type="journal article" date="2010" name="Stand. Genomic Sci.">
        <title>Complete genome sequence of Conexibacter woesei type strain (ID131577).</title>
        <authorList>
            <person name="Pukall R."/>
            <person name="Lapidus A."/>
            <person name="Glavina Del Rio T."/>
            <person name="Copeland A."/>
            <person name="Tice H."/>
            <person name="Cheng J.-F."/>
            <person name="Lucas S."/>
            <person name="Chen F."/>
            <person name="Nolan M."/>
            <person name="Bruce D."/>
            <person name="Goodwin L."/>
            <person name="Pitluck S."/>
            <person name="Mavromatis K."/>
            <person name="Ivanova N."/>
            <person name="Ovchinnikova G."/>
            <person name="Pati A."/>
            <person name="Chen A."/>
            <person name="Palaniappan K."/>
            <person name="Land M."/>
            <person name="Hauser L."/>
            <person name="Chang Y.-J."/>
            <person name="Jeffries C.D."/>
            <person name="Chain P."/>
            <person name="Meincke L."/>
            <person name="Sims D."/>
            <person name="Brettin T."/>
            <person name="Detter J.C."/>
            <person name="Rohde M."/>
            <person name="Goeker M."/>
            <person name="Bristow J."/>
            <person name="Eisen J.A."/>
            <person name="Markowitz V."/>
            <person name="Kyrpides N.C."/>
            <person name="Klenk H.-P."/>
            <person name="Hugenholtz P."/>
        </authorList>
    </citation>
    <scope>NUCLEOTIDE SEQUENCE [LARGE SCALE GENOMIC DNA]</scope>
    <source>
        <strain evidence="3">DSM 14684 / CIP 108061 / JCM 11494 / NBRC 100937 / ID131577</strain>
    </source>
</reference>
<dbReference type="AlphaFoldDB" id="D3FAF7"/>
<name>D3FAF7_CONWI</name>
<dbReference type="Proteomes" id="UP000008229">
    <property type="component" value="Chromosome"/>
</dbReference>
<sequence precursor="true">MSSLSATPTRSRAAVPSWLRTAAPGLLAAVLAAVYLLWEPASIDLAAAEYRSWLFGREGLALYDLQWYGGHHMPGYSVLFPPLGWLLGPRLLGALCAVASAVLFERLARGRYGANAWLGALWFAGGTATILLSGRLTFGLGLVPALGALLAIERGRAARTAHRRHVLTGVALGLAVLTALASPVAAIFLAMAATAYAVADPLPRPLRLSALLTERRLVGLGVAGATIAPVGIAAIAFPEGGVEPFVLSAYWPVLAVTAAALWLVPREQRALRAGVVLYALGCTAAFVLDTPVGGNSARLGALCAGPLFALVLWPRRRVVLALVALPLLFWQWTSAYHDVRAANGDPSVEAAFYAPLNAFLDRAEARGEIGRVEIPFTKLHWESRHVAPTHELARGWERQLDHKVNPLFYDGELTPARYRAWLHEMAVRWVALPDTRFDYSARAEARLVAGGLPYLREAWSGGGWKVYAVEDPTPLVSGPARIVALGSDSVTLDVARPATLHLRMHWTPYWALAKGDGCVAPDGREQTQVRVRRAGEVRLVTRFAIGRIAAQSPRCTG</sequence>
<proteinExistence type="predicted"/>
<feature type="transmembrane region" description="Helical" evidence="1">
    <location>
        <begin position="244"/>
        <end position="264"/>
    </location>
</feature>
<feature type="transmembrane region" description="Helical" evidence="1">
    <location>
        <begin position="217"/>
        <end position="237"/>
    </location>
</feature>
<keyword evidence="3" id="KW-1185">Reference proteome</keyword>
<keyword evidence="1" id="KW-1133">Transmembrane helix</keyword>
<dbReference type="STRING" id="469383.Cwoe_0793"/>
<feature type="transmembrane region" description="Helical" evidence="1">
    <location>
        <begin position="270"/>
        <end position="288"/>
    </location>
</feature>
<dbReference type="RefSeq" id="WP_012932279.1">
    <property type="nucleotide sequence ID" value="NC_013739.1"/>
</dbReference>
<dbReference type="eggNOG" id="COG1835">
    <property type="taxonomic scope" value="Bacteria"/>
</dbReference>
<feature type="transmembrane region" description="Helical" evidence="1">
    <location>
        <begin position="21"/>
        <end position="38"/>
    </location>
</feature>
<keyword evidence="1" id="KW-0812">Transmembrane</keyword>
<dbReference type="OrthoDB" id="5178168at2"/>